<name>A0A4Z0R2F8_9FIRM</name>
<comment type="caution">
    <text evidence="2">The sequence shown here is derived from an EMBL/GenBank/DDBJ whole genome shotgun (WGS) entry which is preliminary data.</text>
</comment>
<proteinExistence type="predicted"/>
<sequence length="79" mass="8797">MNLEERIISTIYGVLEKSSDITPESRLQEDLKVDSLDLLMILSGLEDEFAIIIAEDDFLDVVTVNDIAVKLRARGVSDS</sequence>
<dbReference type="PROSITE" id="PS50075">
    <property type="entry name" value="CARRIER"/>
    <property type="match status" value="1"/>
</dbReference>
<keyword evidence="3" id="KW-1185">Reference proteome</keyword>
<reference evidence="2 3" key="1">
    <citation type="submission" date="2019-03" db="EMBL/GenBank/DDBJ databases">
        <title>Draft Genome Sequence of Desulfosporosinus fructosivorans Strain 63.6F, Isolated from Marine Sediment in the Baltic Sea.</title>
        <authorList>
            <person name="Hausmann B."/>
            <person name="Vandieken V."/>
            <person name="Pjevac P."/>
            <person name="Schreck K."/>
            <person name="Herbold C.W."/>
            <person name="Loy A."/>
        </authorList>
    </citation>
    <scope>NUCLEOTIDE SEQUENCE [LARGE SCALE GENOMIC DNA]</scope>
    <source>
        <strain evidence="2 3">63.6F</strain>
    </source>
</reference>
<feature type="domain" description="Carrier" evidence="1">
    <location>
        <begin position="1"/>
        <end position="75"/>
    </location>
</feature>
<dbReference type="AlphaFoldDB" id="A0A4Z0R2F8"/>
<gene>
    <name evidence="2" type="ORF">E4K67_20545</name>
</gene>
<dbReference type="OrthoDB" id="9804551at2"/>
<dbReference type="Gene3D" id="1.10.1200.10">
    <property type="entry name" value="ACP-like"/>
    <property type="match status" value="1"/>
</dbReference>
<evidence type="ECO:0000313" key="2">
    <source>
        <dbReference type="EMBL" id="TGE36323.1"/>
    </source>
</evidence>
<dbReference type="EMBL" id="SPQQ01000008">
    <property type="protein sequence ID" value="TGE36323.1"/>
    <property type="molecule type" value="Genomic_DNA"/>
</dbReference>
<protein>
    <submittedName>
        <fullName evidence="2">Acyl carrier protein</fullName>
    </submittedName>
</protein>
<dbReference type="InterPro" id="IPR036736">
    <property type="entry name" value="ACP-like_sf"/>
</dbReference>
<dbReference type="RefSeq" id="WP_135550143.1">
    <property type="nucleotide sequence ID" value="NZ_SPQQ01000008.1"/>
</dbReference>
<accession>A0A4Z0R2F8</accession>
<evidence type="ECO:0000259" key="1">
    <source>
        <dbReference type="PROSITE" id="PS50075"/>
    </source>
</evidence>
<dbReference type="SUPFAM" id="SSF47336">
    <property type="entry name" value="ACP-like"/>
    <property type="match status" value="1"/>
</dbReference>
<evidence type="ECO:0000313" key="3">
    <source>
        <dbReference type="Proteomes" id="UP000298460"/>
    </source>
</evidence>
<dbReference type="Pfam" id="PF00550">
    <property type="entry name" value="PP-binding"/>
    <property type="match status" value="1"/>
</dbReference>
<dbReference type="InterPro" id="IPR009081">
    <property type="entry name" value="PP-bd_ACP"/>
</dbReference>
<dbReference type="Proteomes" id="UP000298460">
    <property type="component" value="Unassembled WGS sequence"/>
</dbReference>
<organism evidence="2 3">
    <name type="scientific">Desulfosporosinus fructosivorans</name>
    <dbReference type="NCBI Taxonomy" id="2018669"/>
    <lineage>
        <taxon>Bacteria</taxon>
        <taxon>Bacillati</taxon>
        <taxon>Bacillota</taxon>
        <taxon>Clostridia</taxon>
        <taxon>Eubacteriales</taxon>
        <taxon>Desulfitobacteriaceae</taxon>
        <taxon>Desulfosporosinus</taxon>
    </lineage>
</organism>